<evidence type="ECO:0000313" key="1">
    <source>
        <dbReference type="EMBL" id="MBW4559811.1"/>
    </source>
</evidence>
<dbReference type="EMBL" id="JAHHHN010000001">
    <property type="protein sequence ID" value="MBW4559811.1"/>
    <property type="molecule type" value="Genomic_DNA"/>
</dbReference>
<name>A0A951PTR5_9NOST</name>
<dbReference type="Proteomes" id="UP000715781">
    <property type="component" value="Unassembled WGS sequence"/>
</dbReference>
<comment type="caution">
    <text evidence="1">The sequence shown here is derived from an EMBL/GenBank/DDBJ whole genome shotgun (WGS) entry which is preliminary data.</text>
</comment>
<gene>
    <name evidence="1" type="ORF">KME32_01425</name>
</gene>
<reference evidence="1" key="1">
    <citation type="submission" date="2021-05" db="EMBL/GenBank/DDBJ databases">
        <authorList>
            <person name="Pietrasiak N."/>
            <person name="Ward R."/>
            <person name="Stajich J.E."/>
            <person name="Kurbessoian T."/>
        </authorList>
    </citation>
    <scope>NUCLEOTIDE SEQUENCE</scope>
    <source>
        <strain evidence="1">JT2-VF2</strain>
    </source>
</reference>
<accession>A0A951PTR5</accession>
<protein>
    <submittedName>
        <fullName evidence="1">Uncharacterized protein</fullName>
    </submittedName>
</protein>
<sequence length="79" mass="9298">MKRIKRCYISSQNLEAVKLTLTSALMMLLAIVTVVGAEYELQRFVSVRSILETRWRRPNSCIPHRKMCIAELLWKTTWD</sequence>
<evidence type="ECO:0000313" key="2">
    <source>
        <dbReference type="Proteomes" id="UP000715781"/>
    </source>
</evidence>
<proteinExistence type="predicted"/>
<reference evidence="1" key="2">
    <citation type="journal article" date="2022" name="Microbiol. Resour. Announc.">
        <title>Metagenome Sequencing to Explore Phylogenomics of Terrestrial Cyanobacteria.</title>
        <authorList>
            <person name="Ward R.D."/>
            <person name="Stajich J.E."/>
            <person name="Johansen J.R."/>
            <person name="Huntemann M."/>
            <person name="Clum A."/>
            <person name="Foster B."/>
            <person name="Foster B."/>
            <person name="Roux S."/>
            <person name="Palaniappan K."/>
            <person name="Varghese N."/>
            <person name="Mukherjee S."/>
            <person name="Reddy T.B.K."/>
            <person name="Daum C."/>
            <person name="Copeland A."/>
            <person name="Chen I.A."/>
            <person name="Ivanova N.N."/>
            <person name="Kyrpides N.C."/>
            <person name="Shapiro N."/>
            <person name="Eloe-Fadrosh E.A."/>
            <person name="Pietrasiak N."/>
        </authorList>
    </citation>
    <scope>NUCLEOTIDE SEQUENCE</scope>
    <source>
        <strain evidence="1">JT2-VF2</strain>
    </source>
</reference>
<organism evidence="1 2">
    <name type="scientific">Mojavia pulchra JT2-VF2</name>
    <dbReference type="NCBI Taxonomy" id="287848"/>
    <lineage>
        <taxon>Bacteria</taxon>
        <taxon>Bacillati</taxon>
        <taxon>Cyanobacteriota</taxon>
        <taxon>Cyanophyceae</taxon>
        <taxon>Nostocales</taxon>
        <taxon>Nostocaceae</taxon>
    </lineage>
</organism>
<dbReference type="AlphaFoldDB" id="A0A951PTR5"/>